<evidence type="ECO:0000259" key="3">
    <source>
        <dbReference type="PROSITE" id="PS50835"/>
    </source>
</evidence>
<dbReference type="GO" id="GO:0007166">
    <property type="term" value="P:cell surface receptor signaling pathway"/>
    <property type="evidence" value="ECO:0007669"/>
    <property type="project" value="TreeGrafter"/>
</dbReference>
<dbReference type="Gene3D" id="2.60.40.10">
    <property type="entry name" value="Immunoglobulins"/>
    <property type="match status" value="1"/>
</dbReference>
<reference evidence="4" key="1">
    <citation type="submission" date="2014-11" db="EMBL/GenBank/DDBJ databases">
        <authorList>
            <person name="Amaro Gonzalez C."/>
        </authorList>
    </citation>
    <scope>NUCLEOTIDE SEQUENCE</scope>
</reference>
<dbReference type="GO" id="GO:0005886">
    <property type="term" value="C:plasma membrane"/>
    <property type="evidence" value="ECO:0007669"/>
    <property type="project" value="TreeGrafter"/>
</dbReference>
<dbReference type="Pfam" id="PF07686">
    <property type="entry name" value="V-set"/>
    <property type="match status" value="1"/>
</dbReference>
<evidence type="ECO:0000313" key="4">
    <source>
        <dbReference type="EMBL" id="JAH92901.1"/>
    </source>
</evidence>
<organism evidence="4">
    <name type="scientific">Anguilla anguilla</name>
    <name type="common">European freshwater eel</name>
    <name type="synonym">Muraena anguilla</name>
    <dbReference type="NCBI Taxonomy" id="7936"/>
    <lineage>
        <taxon>Eukaryota</taxon>
        <taxon>Metazoa</taxon>
        <taxon>Chordata</taxon>
        <taxon>Craniata</taxon>
        <taxon>Vertebrata</taxon>
        <taxon>Euteleostomi</taxon>
        <taxon>Actinopterygii</taxon>
        <taxon>Neopterygii</taxon>
        <taxon>Teleostei</taxon>
        <taxon>Anguilliformes</taxon>
        <taxon>Anguillidae</taxon>
        <taxon>Anguilla</taxon>
    </lineage>
</organism>
<proteinExistence type="predicted"/>
<keyword evidence="1" id="KW-0732">Signal</keyword>
<dbReference type="CDD" id="cd00099">
    <property type="entry name" value="IgV"/>
    <property type="match status" value="1"/>
</dbReference>
<keyword evidence="2" id="KW-0391">Immunity</keyword>
<dbReference type="InterPro" id="IPR007110">
    <property type="entry name" value="Ig-like_dom"/>
</dbReference>
<dbReference type="InterPro" id="IPR050413">
    <property type="entry name" value="TCR_beta_variable"/>
</dbReference>
<dbReference type="EMBL" id="GBXM01015676">
    <property type="protein sequence ID" value="JAH92901.1"/>
    <property type="molecule type" value="Transcribed_RNA"/>
</dbReference>
<evidence type="ECO:0000256" key="2">
    <source>
        <dbReference type="ARBA" id="ARBA00022859"/>
    </source>
</evidence>
<name>A0A0E9WRL0_ANGAN</name>
<dbReference type="SMART" id="SM00406">
    <property type="entry name" value="IGv"/>
    <property type="match status" value="1"/>
</dbReference>
<dbReference type="GO" id="GO:0002376">
    <property type="term" value="P:immune system process"/>
    <property type="evidence" value="ECO:0007669"/>
    <property type="project" value="UniProtKB-KW"/>
</dbReference>
<accession>A0A0E9WRL0</accession>
<reference evidence="4" key="2">
    <citation type="journal article" date="2015" name="Fish Shellfish Immunol.">
        <title>Early steps in the European eel (Anguilla anguilla)-Vibrio vulnificus interaction in the gills: Role of the RtxA13 toxin.</title>
        <authorList>
            <person name="Callol A."/>
            <person name="Pajuelo D."/>
            <person name="Ebbesson L."/>
            <person name="Teles M."/>
            <person name="MacKenzie S."/>
            <person name="Amaro C."/>
        </authorList>
    </citation>
    <scope>NUCLEOTIDE SEQUENCE</scope>
</reference>
<dbReference type="InterPro" id="IPR036179">
    <property type="entry name" value="Ig-like_dom_sf"/>
</dbReference>
<dbReference type="AlphaFoldDB" id="A0A0E9WRL0"/>
<dbReference type="SUPFAM" id="SSF48726">
    <property type="entry name" value="Immunoglobulin"/>
    <property type="match status" value="1"/>
</dbReference>
<protein>
    <recommendedName>
        <fullName evidence="3">Ig-like domain-containing protein</fullName>
    </recommendedName>
</protein>
<dbReference type="PROSITE" id="PS50835">
    <property type="entry name" value="IG_LIKE"/>
    <property type="match status" value="1"/>
</dbReference>
<evidence type="ECO:0000256" key="1">
    <source>
        <dbReference type="ARBA" id="ARBA00022729"/>
    </source>
</evidence>
<dbReference type="PANTHER" id="PTHR23268">
    <property type="entry name" value="T-CELL RECEPTOR BETA CHAIN"/>
    <property type="match status" value="1"/>
</dbReference>
<dbReference type="InterPro" id="IPR013783">
    <property type="entry name" value="Ig-like_fold"/>
</dbReference>
<dbReference type="InterPro" id="IPR013106">
    <property type="entry name" value="Ig_V-set"/>
</dbReference>
<feature type="domain" description="Ig-like" evidence="3">
    <location>
        <begin position="1"/>
        <end position="79"/>
    </location>
</feature>
<sequence length="85" mass="9348">MLWYQQAKGKQSLELVGFLVHAEVTQDEKYKGKFNLTGNGNKRGSLLISQLSAEDSGTYFCAASKHSGARGLEPLRKPSNFITAK</sequence>